<keyword evidence="1" id="KW-0472">Membrane</keyword>
<protein>
    <recommendedName>
        <fullName evidence="4">VIT family protein</fullName>
    </recommendedName>
</protein>
<feature type="transmembrane region" description="Helical" evidence="1">
    <location>
        <begin position="220"/>
        <end position="238"/>
    </location>
</feature>
<name>A0ABN7XV89_9BURK</name>
<sequence length="239" mass="24565">MAVRPPDSSPGAASKVGRVEVLADRGESRGAVLDVVDRVSEMCFGLFMALTFVGAVSSASGGAGASRTMLHAALGCNLAWGLVDAVMYLVRTIAGRGQRLTLAMAIKHASDRPTGIRLIRDALPPGMKALVADAELDAIRARLAAAGLPARPRLYWADLRGAVHIFCIVVLSTFPVALPFVLMSDVPSALLVSRVLTLGMLFFGGAALGHYAGFGAMPAGLGMTALGVALTIAIIALGG</sequence>
<evidence type="ECO:0000313" key="2">
    <source>
        <dbReference type="EMBL" id="CAG9164765.1"/>
    </source>
</evidence>
<feature type="transmembrane region" description="Helical" evidence="1">
    <location>
        <begin position="188"/>
        <end position="208"/>
    </location>
</feature>
<reference evidence="2 3" key="1">
    <citation type="submission" date="2021-08" db="EMBL/GenBank/DDBJ databases">
        <authorList>
            <person name="Peeters C."/>
        </authorList>
    </citation>
    <scope>NUCLEOTIDE SEQUENCE [LARGE SCALE GENOMIC DNA]</scope>
    <source>
        <strain evidence="2 3">LMG 23994</strain>
    </source>
</reference>
<evidence type="ECO:0000313" key="3">
    <source>
        <dbReference type="Proteomes" id="UP000701702"/>
    </source>
</evidence>
<evidence type="ECO:0008006" key="4">
    <source>
        <dbReference type="Google" id="ProtNLM"/>
    </source>
</evidence>
<comment type="caution">
    <text evidence="2">The sequence shown here is derived from an EMBL/GenBank/DDBJ whole genome shotgun (WGS) entry which is preliminary data.</text>
</comment>
<keyword evidence="1" id="KW-0812">Transmembrane</keyword>
<feature type="transmembrane region" description="Helical" evidence="1">
    <location>
        <begin position="43"/>
        <end position="63"/>
    </location>
</feature>
<keyword evidence="3" id="KW-1185">Reference proteome</keyword>
<organism evidence="2 3">
    <name type="scientific">Cupriavidus pinatubonensis</name>
    <dbReference type="NCBI Taxonomy" id="248026"/>
    <lineage>
        <taxon>Bacteria</taxon>
        <taxon>Pseudomonadati</taxon>
        <taxon>Pseudomonadota</taxon>
        <taxon>Betaproteobacteria</taxon>
        <taxon>Burkholderiales</taxon>
        <taxon>Burkholderiaceae</taxon>
        <taxon>Cupriavidus</taxon>
    </lineage>
</organism>
<accession>A0ABN7XV89</accession>
<keyword evidence="1" id="KW-1133">Transmembrane helix</keyword>
<evidence type="ECO:0000256" key="1">
    <source>
        <dbReference type="SAM" id="Phobius"/>
    </source>
</evidence>
<feature type="transmembrane region" description="Helical" evidence="1">
    <location>
        <begin position="69"/>
        <end position="90"/>
    </location>
</feature>
<feature type="transmembrane region" description="Helical" evidence="1">
    <location>
        <begin position="161"/>
        <end position="182"/>
    </location>
</feature>
<dbReference type="Proteomes" id="UP000701702">
    <property type="component" value="Unassembled WGS sequence"/>
</dbReference>
<dbReference type="EMBL" id="CAJZAF010000002">
    <property type="protein sequence ID" value="CAG9164765.1"/>
    <property type="molecule type" value="Genomic_DNA"/>
</dbReference>
<proteinExistence type="predicted"/>
<dbReference type="RefSeq" id="WP_376991036.1">
    <property type="nucleotide sequence ID" value="NZ_CAJZAF010000002.1"/>
</dbReference>
<gene>
    <name evidence="2" type="ORF">LMG23994_00599</name>
</gene>